<reference evidence="1" key="1">
    <citation type="submission" date="2021-02" db="EMBL/GenBank/DDBJ databases">
        <authorList>
            <person name="Dougan E. K."/>
            <person name="Rhodes N."/>
            <person name="Thang M."/>
            <person name="Chan C."/>
        </authorList>
    </citation>
    <scope>NUCLEOTIDE SEQUENCE</scope>
</reference>
<name>A0A813GG45_POLGL</name>
<accession>A0A813GG45</accession>
<keyword evidence="2" id="KW-1185">Reference proteome</keyword>
<dbReference type="AlphaFoldDB" id="A0A813GG45"/>
<protein>
    <submittedName>
        <fullName evidence="1">Uncharacterized protein</fullName>
    </submittedName>
</protein>
<gene>
    <name evidence="1" type="ORF">PGLA1383_LOCUS39366</name>
</gene>
<sequence>MMMSQACPDPWPVSPSLAGFMPATGLLPPHLPSSQYSGSPVSASAEFWPASYPCSGGLSSGQRVDDGFLVESALIPFSIMIRDEGYNLFVLKLPSLFHKLAECQKQRICRIGLEIADELPANE</sequence>
<organism evidence="1 2">
    <name type="scientific">Polarella glacialis</name>
    <name type="common">Dinoflagellate</name>
    <dbReference type="NCBI Taxonomy" id="89957"/>
    <lineage>
        <taxon>Eukaryota</taxon>
        <taxon>Sar</taxon>
        <taxon>Alveolata</taxon>
        <taxon>Dinophyceae</taxon>
        <taxon>Suessiales</taxon>
        <taxon>Suessiaceae</taxon>
        <taxon>Polarella</taxon>
    </lineage>
</organism>
<dbReference type="EMBL" id="CAJNNV010027832">
    <property type="protein sequence ID" value="CAE8621850.1"/>
    <property type="molecule type" value="Genomic_DNA"/>
</dbReference>
<comment type="caution">
    <text evidence="1">The sequence shown here is derived from an EMBL/GenBank/DDBJ whole genome shotgun (WGS) entry which is preliminary data.</text>
</comment>
<dbReference type="Proteomes" id="UP000654075">
    <property type="component" value="Unassembled WGS sequence"/>
</dbReference>
<evidence type="ECO:0000313" key="1">
    <source>
        <dbReference type="EMBL" id="CAE8621850.1"/>
    </source>
</evidence>
<evidence type="ECO:0000313" key="2">
    <source>
        <dbReference type="Proteomes" id="UP000654075"/>
    </source>
</evidence>
<proteinExistence type="predicted"/>